<evidence type="ECO:0000256" key="4">
    <source>
        <dbReference type="ARBA" id="ARBA00022729"/>
    </source>
</evidence>
<dbReference type="GO" id="GO:0005178">
    <property type="term" value="F:integrin binding"/>
    <property type="evidence" value="ECO:0007669"/>
    <property type="project" value="TreeGrafter"/>
</dbReference>
<dbReference type="Ensembl" id="ENSSGRT00000017175.1">
    <property type="protein sequence ID" value="ENSSGRP00000015858.1"/>
    <property type="gene ID" value="ENSSGRG00000009812.1"/>
</dbReference>
<dbReference type="Gene3D" id="2.60.40.1460">
    <property type="entry name" value="Integrin domains. Chain A, domain 2"/>
    <property type="match status" value="1"/>
</dbReference>
<organism evidence="16 17">
    <name type="scientific">Sinocyclocheilus grahami</name>
    <name type="common">Dianchi golden-line fish</name>
    <name type="synonym">Barbus grahami</name>
    <dbReference type="NCBI Taxonomy" id="75366"/>
    <lineage>
        <taxon>Eukaryota</taxon>
        <taxon>Metazoa</taxon>
        <taxon>Chordata</taxon>
        <taxon>Craniata</taxon>
        <taxon>Vertebrata</taxon>
        <taxon>Euteleostomi</taxon>
        <taxon>Actinopterygii</taxon>
        <taxon>Neopterygii</taxon>
        <taxon>Teleostei</taxon>
        <taxon>Ostariophysi</taxon>
        <taxon>Cypriniformes</taxon>
        <taxon>Cyprinidae</taxon>
        <taxon>Cyprininae</taxon>
        <taxon>Sinocyclocheilus</taxon>
    </lineage>
</organism>
<evidence type="ECO:0000256" key="12">
    <source>
        <dbReference type="PROSITE-ProRule" id="PRU00803"/>
    </source>
</evidence>
<dbReference type="GO" id="GO:0007160">
    <property type="term" value="P:cell-matrix adhesion"/>
    <property type="evidence" value="ECO:0007669"/>
    <property type="project" value="TreeGrafter"/>
</dbReference>
<evidence type="ECO:0000256" key="1">
    <source>
        <dbReference type="ARBA" id="ARBA00004479"/>
    </source>
</evidence>
<dbReference type="InterPro" id="IPR013519">
    <property type="entry name" value="Int_alpha_beta-p"/>
</dbReference>
<keyword evidence="8 13" id="KW-0401">Integrin</keyword>
<keyword evidence="11" id="KW-0325">Glycoprotein</keyword>
<feature type="domain" description="Integrin alpha second immunoglobulin-like" evidence="15">
    <location>
        <begin position="411"/>
        <end position="545"/>
    </location>
</feature>
<keyword evidence="10 13" id="KW-0675">Receptor</keyword>
<dbReference type="Gene3D" id="2.130.10.130">
    <property type="entry name" value="Integrin alpha, N-terminal"/>
    <property type="match status" value="1"/>
</dbReference>
<reference evidence="16" key="2">
    <citation type="submission" date="2025-09" db="UniProtKB">
        <authorList>
            <consortium name="Ensembl"/>
        </authorList>
    </citation>
    <scope>IDENTIFICATION</scope>
</reference>
<dbReference type="InterPro" id="IPR013649">
    <property type="entry name" value="Integrin_alpha_Ig-like_1"/>
</dbReference>
<dbReference type="InterPro" id="IPR000413">
    <property type="entry name" value="Integrin_alpha"/>
</dbReference>
<keyword evidence="17" id="KW-1185">Reference proteome</keyword>
<dbReference type="Pfam" id="PF08441">
    <property type="entry name" value="Integrin_A_Ig_1"/>
    <property type="match status" value="1"/>
</dbReference>
<dbReference type="AlphaFoldDB" id="A0A672KTC1"/>
<proteinExistence type="inferred from homology"/>
<evidence type="ECO:0000256" key="6">
    <source>
        <dbReference type="ARBA" id="ARBA00022889"/>
    </source>
</evidence>
<dbReference type="GO" id="GO:0007229">
    <property type="term" value="P:integrin-mediated signaling pathway"/>
    <property type="evidence" value="ECO:0007669"/>
    <property type="project" value="UniProtKB-KW"/>
</dbReference>
<evidence type="ECO:0000256" key="13">
    <source>
        <dbReference type="RuleBase" id="RU003762"/>
    </source>
</evidence>
<dbReference type="InterPro" id="IPR048285">
    <property type="entry name" value="Integrin_alpha_Ig-like_2"/>
</dbReference>
<dbReference type="GO" id="GO:0098609">
    <property type="term" value="P:cell-cell adhesion"/>
    <property type="evidence" value="ECO:0007669"/>
    <property type="project" value="TreeGrafter"/>
</dbReference>
<reference evidence="16" key="1">
    <citation type="submission" date="2025-08" db="UniProtKB">
        <authorList>
            <consortium name="Ensembl"/>
        </authorList>
    </citation>
    <scope>IDENTIFICATION</scope>
</reference>
<keyword evidence="6 13" id="KW-0130">Cell adhesion</keyword>
<dbReference type="GO" id="GO:0009897">
    <property type="term" value="C:external side of plasma membrane"/>
    <property type="evidence" value="ECO:0007669"/>
    <property type="project" value="TreeGrafter"/>
</dbReference>
<dbReference type="SMART" id="SM00191">
    <property type="entry name" value="Int_alpha"/>
    <property type="match status" value="4"/>
</dbReference>
<feature type="repeat" description="FG-GAP" evidence="12">
    <location>
        <begin position="217"/>
        <end position="277"/>
    </location>
</feature>
<keyword evidence="9" id="KW-0472">Membrane</keyword>
<keyword evidence="5" id="KW-0677">Repeat</keyword>
<dbReference type="InterPro" id="IPR013517">
    <property type="entry name" value="FG-GAP"/>
</dbReference>
<keyword evidence="3" id="KW-0812">Transmembrane</keyword>
<dbReference type="SUPFAM" id="SSF69318">
    <property type="entry name" value="Integrin alpha N-terminal domain"/>
    <property type="match status" value="1"/>
</dbReference>
<evidence type="ECO:0000256" key="7">
    <source>
        <dbReference type="ARBA" id="ARBA00022989"/>
    </source>
</evidence>
<feature type="chain" id="PRO_5025716718" evidence="13">
    <location>
        <begin position="26"/>
        <end position="574"/>
    </location>
</feature>
<evidence type="ECO:0000259" key="14">
    <source>
        <dbReference type="Pfam" id="PF08441"/>
    </source>
</evidence>
<evidence type="ECO:0000313" key="16">
    <source>
        <dbReference type="Ensembl" id="ENSSGRP00000015858.1"/>
    </source>
</evidence>
<evidence type="ECO:0000259" key="15">
    <source>
        <dbReference type="Pfam" id="PF20805"/>
    </source>
</evidence>
<dbReference type="GO" id="GO:0033627">
    <property type="term" value="P:cell adhesion mediated by integrin"/>
    <property type="evidence" value="ECO:0007669"/>
    <property type="project" value="TreeGrafter"/>
</dbReference>
<evidence type="ECO:0000256" key="8">
    <source>
        <dbReference type="ARBA" id="ARBA00023037"/>
    </source>
</evidence>
<feature type="repeat" description="FG-GAP" evidence="12">
    <location>
        <begin position="157"/>
        <end position="213"/>
    </location>
</feature>
<dbReference type="InterPro" id="IPR032695">
    <property type="entry name" value="Integrin_dom_sf"/>
</dbReference>
<evidence type="ECO:0000256" key="9">
    <source>
        <dbReference type="ARBA" id="ARBA00023136"/>
    </source>
</evidence>
<dbReference type="InParanoid" id="A0A672KTC1"/>
<comment type="subcellular location">
    <subcellularLocation>
        <location evidence="1 13">Membrane</location>
        <topology evidence="1 13">Single-pass type I membrane protein</topology>
    </subcellularLocation>
</comment>
<dbReference type="Pfam" id="PF01839">
    <property type="entry name" value="FG-GAP"/>
    <property type="match status" value="2"/>
</dbReference>
<feature type="domain" description="Integrin alpha first immunoglubulin-like" evidence="14">
    <location>
        <begin position="262"/>
        <end position="389"/>
    </location>
</feature>
<feature type="repeat" description="FG-GAP" evidence="12">
    <location>
        <begin position="92"/>
        <end position="156"/>
    </location>
</feature>
<comment type="similarity">
    <text evidence="2 13">Belongs to the integrin alpha chain family.</text>
</comment>
<protein>
    <submittedName>
        <fullName evidence="16">Integrin, alpha 2 (CD49B, alpha 2 subunit of VLA-2 receptor), tandem duplicate 2</fullName>
    </submittedName>
</protein>
<evidence type="ECO:0000256" key="5">
    <source>
        <dbReference type="ARBA" id="ARBA00022737"/>
    </source>
</evidence>
<evidence type="ECO:0000256" key="2">
    <source>
        <dbReference type="ARBA" id="ARBA00008054"/>
    </source>
</evidence>
<dbReference type="Proteomes" id="UP000472262">
    <property type="component" value="Unassembled WGS sequence"/>
</dbReference>
<dbReference type="InterPro" id="IPR028994">
    <property type="entry name" value="Integrin_alpha_N"/>
</dbReference>
<evidence type="ECO:0000256" key="11">
    <source>
        <dbReference type="ARBA" id="ARBA00023180"/>
    </source>
</evidence>
<dbReference type="Gene3D" id="2.60.40.1510">
    <property type="entry name" value="ntegrin, alpha v. Chain A, domain 3"/>
    <property type="match status" value="1"/>
</dbReference>
<feature type="signal peptide" evidence="13">
    <location>
        <begin position="1"/>
        <end position="25"/>
    </location>
</feature>
<evidence type="ECO:0000256" key="3">
    <source>
        <dbReference type="ARBA" id="ARBA00022692"/>
    </source>
</evidence>
<dbReference type="OMA" id="TICNDIT"/>
<evidence type="ECO:0000256" key="10">
    <source>
        <dbReference type="ARBA" id="ARBA00023170"/>
    </source>
</evidence>
<dbReference type="PANTHER" id="PTHR23220">
    <property type="entry name" value="INTEGRIN ALPHA"/>
    <property type="match status" value="1"/>
</dbReference>
<dbReference type="Pfam" id="PF20805">
    <property type="entry name" value="Integrin_A_Ig_2"/>
    <property type="match status" value="1"/>
</dbReference>
<dbReference type="PANTHER" id="PTHR23220:SF23">
    <property type="entry name" value="INTEGRIN ALPHA-2"/>
    <property type="match status" value="1"/>
</dbReference>
<dbReference type="GO" id="GO:0008305">
    <property type="term" value="C:integrin complex"/>
    <property type="evidence" value="ECO:0007669"/>
    <property type="project" value="InterPro"/>
</dbReference>
<keyword evidence="7" id="KW-1133">Transmembrane helix</keyword>
<evidence type="ECO:0000313" key="17">
    <source>
        <dbReference type="Proteomes" id="UP000472262"/>
    </source>
</evidence>
<accession>A0A672KTC1</accession>
<dbReference type="PRINTS" id="PR01185">
    <property type="entry name" value="INTEGRINA"/>
</dbReference>
<sequence>GEVVEQSALFLLLLLLLRPAPPLLGCFNVGTSGAKIFSQLAAEQFGYSVQQFSNRYSVASVTDGSSEFYVAGAPRAVHRGQVVVYSMNSQNQPVIIDSQRGDQIGSYFGSVLCPVDVDTDGVTDLLLVGAPMYMSEEKSETGRVYIFTITKGILSNQGFLEGSQKNARFGTAITAVPDLNLDGFSDVVVGAPLEGNGQGAIYIYYGDRKTIRKQSSQKIVGTKLDPALKFFGRSLDGRGDMNGDFIPDVAVGAFGKVVQLWSRGVAVVTAKVSFTPDKISILSKPCRYSGRQVSCFKAKVCFSATFKPANPLGPADIKYNLTLDADLQSSRVSPRGHFSNLDRVVQKDISVSAQNVCEEHDVYVQETPDLVNSIALRVDVVLSHPDANPVLDVFSPNAWEFFVSIPFSKDCGEDDVCFSDLVLTAQSEETLGQNKRRLSFTVIVMNRKENAYNARVSASYSSNLFYASVTPQGAEVKCTLMKESDTLICQVSYPALRTDQSVTFVVNFDFNLNQLQKDVNVVFEALSDSTEETPADNKISVSIPVQYNSEIILSRSDMKHLSPIFLYDWSVTAF</sequence>
<keyword evidence="4 13" id="KW-0732">Signal</keyword>
<dbReference type="PROSITE" id="PS51470">
    <property type="entry name" value="FG_GAP"/>
    <property type="match status" value="3"/>
</dbReference>
<dbReference type="SUPFAM" id="SSF69179">
    <property type="entry name" value="Integrin domains"/>
    <property type="match status" value="2"/>
</dbReference>
<name>A0A672KTC1_SINGR</name>